<evidence type="ECO:0008006" key="4">
    <source>
        <dbReference type="Google" id="ProtNLM"/>
    </source>
</evidence>
<proteinExistence type="predicted"/>
<dbReference type="Proteomes" id="UP000601099">
    <property type="component" value="Unassembled WGS sequence"/>
</dbReference>
<sequence length="507" mass="55101">MKQRKYWLSMALMGLASYSFAQNETDVLRYSQTQPAGTARSLGIGGATVSLGADLGSLSTNPAGLGLYRGSEFTFTPGLGVGNTDSRIDGVTSSDNRNSLHVASLGMVFANRRPDSEDNPWRGGTLAFGLTRVNDFNAAFRYQHKPALNQDLLSYLNRNPTTQQETGLDDLAYQTFLTEEDAQGLFVPQDFENAGPLTQTETVLNTGSQTQFDFGYGASYRDKLYLGGAIGILSTRFNSTKTFNATDPSPATPNEPGTAFSTVDFRETLKVRGTGINARFGAIYQPVDAVRIGASVQTPTYMQLSENFTSTMDVKFDRTVTVDGQDYNEANAGSEGEYDYALVSPFRASGGATVVIGKFGFLSGDVEYVNYGQGRLSNTSDNEGTNNATDFSSQNDAVRAGYKQAINLRVGGEARLDIFRLRAGFARYGDPYKLENGDRSQNYITGGVGLRQKNFFLDAAGVYATARQYYSPYTFYKANGAVDSDRTPIVNIESSRFTTSITAGFLF</sequence>
<feature type="signal peptide" evidence="1">
    <location>
        <begin position="1"/>
        <end position="21"/>
    </location>
</feature>
<organism evidence="2 3">
    <name type="scientific">Hymenobacter guriensis</name>
    <dbReference type="NCBI Taxonomy" id="2793065"/>
    <lineage>
        <taxon>Bacteria</taxon>
        <taxon>Pseudomonadati</taxon>
        <taxon>Bacteroidota</taxon>
        <taxon>Cytophagia</taxon>
        <taxon>Cytophagales</taxon>
        <taxon>Hymenobacteraceae</taxon>
        <taxon>Hymenobacter</taxon>
    </lineage>
</organism>
<name>A0ABS0L2S3_9BACT</name>
<gene>
    <name evidence="2" type="ORF">I5L79_12760</name>
</gene>
<dbReference type="EMBL" id="JADWYK010000007">
    <property type="protein sequence ID" value="MBG8554424.1"/>
    <property type="molecule type" value="Genomic_DNA"/>
</dbReference>
<dbReference type="Gene3D" id="2.40.160.60">
    <property type="entry name" value="Outer membrane protein transport protein (OMPP1/FadL/TodX)"/>
    <property type="match status" value="1"/>
</dbReference>
<comment type="caution">
    <text evidence="2">The sequence shown here is derived from an EMBL/GenBank/DDBJ whole genome shotgun (WGS) entry which is preliminary data.</text>
</comment>
<evidence type="ECO:0000313" key="2">
    <source>
        <dbReference type="EMBL" id="MBG8554424.1"/>
    </source>
</evidence>
<evidence type="ECO:0000313" key="3">
    <source>
        <dbReference type="Proteomes" id="UP000601099"/>
    </source>
</evidence>
<accession>A0ABS0L2S3</accession>
<dbReference type="RefSeq" id="WP_196955447.1">
    <property type="nucleotide sequence ID" value="NZ_JADWYK010000007.1"/>
</dbReference>
<keyword evidence="1" id="KW-0732">Signal</keyword>
<feature type="chain" id="PRO_5045441759" description="Aromatic hydrocarbon degradation protein" evidence="1">
    <location>
        <begin position="22"/>
        <end position="507"/>
    </location>
</feature>
<keyword evidence="3" id="KW-1185">Reference proteome</keyword>
<protein>
    <recommendedName>
        <fullName evidence="4">Aromatic hydrocarbon degradation protein</fullName>
    </recommendedName>
</protein>
<evidence type="ECO:0000256" key="1">
    <source>
        <dbReference type="SAM" id="SignalP"/>
    </source>
</evidence>
<dbReference type="SUPFAM" id="SSF56935">
    <property type="entry name" value="Porins"/>
    <property type="match status" value="1"/>
</dbReference>
<reference evidence="2 3" key="1">
    <citation type="submission" date="2020-11" db="EMBL/GenBank/DDBJ databases">
        <title>Hymenobacter sp.</title>
        <authorList>
            <person name="Kim M.K."/>
        </authorList>
    </citation>
    <scope>NUCLEOTIDE SEQUENCE [LARGE SCALE GENOMIC DNA]</scope>
    <source>
        <strain evidence="2 3">BT594</strain>
    </source>
</reference>